<dbReference type="AlphaFoldDB" id="A0A0V7ZQT3"/>
<keyword evidence="1" id="KW-0472">Membrane</keyword>
<accession>A0A0V7ZQT3</accession>
<keyword evidence="1" id="KW-0812">Transmembrane</keyword>
<dbReference type="EMBL" id="LMTZ01000093">
    <property type="protein sequence ID" value="KST66856.1"/>
    <property type="molecule type" value="Genomic_DNA"/>
</dbReference>
<gene>
    <name evidence="2" type="ORF">BC008_27085</name>
    <name evidence="3" type="ORF">BC008_36690</name>
</gene>
<evidence type="ECO:0000256" key="1">
    <source>
        <dbReference type="SAM" id="Phobius"/>
    </source>
</evidence>
<sequence length="111" mass="13128">MVTFVVIINTIISLILFSAANKIWLMKKKLTIVADCFVAIEISTGKLLSKTPRTIYLGKDRVSNLRYEHQLLQLRIQQFQQIISLIFLGRQMWRRYLQFSPLTKSIDRRER</sequence>
<feature type="transmembrane region" description="Helical" evidence="1">
    <location>
        <begin position="6"/>
        <end position="25"/>
    </location>
</feature>
<name>A0A0V7ZQT3_9CYAN</name>
<evidence type="ECO:0000313" key="2">
    <source>
        <dbReference type="EMBL" id="KST66856.1"/>
    </source>
</evidence>
<evidence type="ECO:0000313" key="4">
    <source>
        <dbReference type="Proteomes" id="UP000053372"/>
    </source>
</evidence>
<keyword evidence="1" id="KW-1133">Transmembrane helix</keyword>
<dbReference type="Proteomes" id="UP000053372">
    <property type="component" value="Unassembled WGS sequence"/>
</dbReference>
<keyword evidence="4" id="KW-1185">Reference proteome</keyword>
<protein>
    <submittedName>
        <fullName evidence="2">Uncharacterized protein</fullName>
    </submittedName>
</protein>
<dbReference type="EMBL" id="LMTZ01000002">
    <property type="protein sequence ID" value="KST70194.1"/>
    <property type="molecule type" value="Genomic_DNA"/>
</dbReference>
<proteinExistence type="predicted"/>
<reference evidence="2 4" key="1">
    <citation type="journal article" date="2015" name="Genome Announc.">
        <title>Draft Genome of the Euendolithic (true boring) Cyanobacterium Mastigocoleus testarum strain BC008.</title>
        <authorList>
            <person name="Guida B.S."/>
            <person name="Garcia-Pichel F."/>
        </authorList>
    </citation>
    <scope>NUCLEOTIDE SEQUENCE [LARGE SCALE GENOMIC DNA]</scope>
    <source>
        <strain evidence="2 4">BC008</strain>
    </source>
</reference>
<evidence type="ECO:0000313" key="3">
    <source>
        <dbReference type="EMBL" id="KST70194.1"/>
    </source>
</evidence>
<organism evidence="2 4">
    <name type="scientific">Mastigocoleus testarum BC008</name>
    <dbReference type="NCBI Taxonomy" id="371196"/>
    <lineage>
        <taxon>Bacteria</taxon>
        <taxon>Bacillati</taxon>
        <taxon>Cyanobacteriota</taxon>
        <taxon>Cyanophyceae</taxon>
        <taxon>Nostocales</taxon>
        <taxon>Hapalosiphonaceae</taxon>
        <taxon>Mastigocoleus</taxon>
    </lineage>
</organism>
<comment type="caution">
    <text evidence="2">The sequence shown here is derived from an EMBL/GenBank/DDBJ whole genome shotgun (WGS) entry which is preliminary data.</text>
</comment>